<feature type="transmembrane region" description="Helical" evidence="2">
    <location>
        <begin position="499"/>
        <end position="518"/>
    </location>
</feature>
<feature type="compositionally biased region" description="Basic and acidic residues" evidence="1">
    <location>
        <begin position="269"/>
        <end position="285"/>
    </location>
</feature>
<feature type="compositionally biased region" description="Low complexity" evidence="1">
    <location>
        <begin position="295"/>
        <end position="304"/>
    </location>
</feature>
<evidence type="ECO:0000313" key="3">
    <source>
        <dbReference type="EMBL" id="KAF8442281.1"/>
    </source>
</evidence>
<dbReference type="EMBL" id="WHUW01000009">
    <property type="protein sequence ID" value="KAF8442281.1"/>
    <property type="molecule type" value="Genomic_DNA"/>
</dbReference>
<feature type="region of interest" description="Disordered" evidence="1">
    <location>
        <begin position="373"/>
        <end position="459"/>
    </location>
</feature>
<reference evidence="3" key="2">
    <citation type="journal article" date="2020" name="Nat. Commun.">
        <title>Large-scale genome sequencing of mycorrhizal fungi provides insights into the early evolution of symbiotic traits.</title>
        <authorList>
            <person name="Miyauchi S."/>
            <person name="Kiss E."/>
            <person name="Kuo A."/>
            <person name="Drula E."/>
            <person name="Kohler A."/>
            <person name="Sanchez-Garcia M."/>
            <person name="Morin E."/>
            <person name="Andreopoulos B."/>
            <person name="Barry K.W."/>
            <person name="Bonito G."/>
            <person name="Buee M."/>
            <person name="Carver A."/>
            <person name="Chen C."/>
            <person name="Cichocki N."/>
            <person name="Clum A."/>
            <person name="Culley D."/>
            <person name="Crous P.W."/>
            <person name="Fauchery L."/>
            <person name="Girlanda M."/>
            <person name="Hayes R.D."/>
            <person name="Keri Z."/>
            <person name="LaButti K."/>
            <person name="Lipzen A."/>
            <person name="Lombard V."/>
            <person name="Magnuson J."/>
            <person name="Maillard F."/>
            <person name="Murat C."/>
            <person name="Nolan M."/>
            <person name="Ohm R.A."/>
            <person name="Pangilinan J."/>
            <person name="Pereira M.F."/>
            <person name="Perotto S."/>
            <person name="Peter M."/>
            <person name="Pfister S."/>
            <person name="Riley R."/>
            <person name="Sitrit Y."/>
            <person name="Stielow J.B."/>
            <person name="Szollosi G."/>
            <person name="Zifcakova L."/>
            <person name="Stursova M."/>
            <person name="Spatafora J.W."/>
            <person name="Tedersoo L."/>
            <person name="Vaario L.M."/>
            <person name="Yamada A."/>
            <person name="Yan M."/>
            <person name="Wang P."/>
            <person name="Xu J."/>
            <person name="Bruns T."/>
            <person name="Baldrian P."/>
            <person name="Vilgalys R."/>
            <person name="Dunand C."/>
            <person name="Henrissat B."/>
            <person name="Grigoriev I.V."/>
            <person name="Hibbett D."/>
            <person name="Nagy L.G."/>
            <person name="Martin F.M."/>
        </authorList>
    </citation>
    <scope>NUCLEOTIDE SEQUENCE</scope>
    <source>
        <strain evidence="3">BED1</strain>
    </source>
</reference>
<evidence type="ECO:0000256" key="2">
    <source>
        <dbReference type="SAM" id="Phobius"/>
    </source>
</evidence>
<organism evidence="3 4">
    <name type="scientific">Boletus edulis BED1</name>
    <dbReference type="NCBI Taxonomy" id="1328754"/>
    <lineage>
        <taxon>Eukaryota</taxon>
        <taxon>Fungi</taxon>
        <taxon>Dikarya</taxon>
        <taxon>Basidiomycota</taxon>
        <taxon>Agaricomycotina</taxon>
        <taxon>Agaricomycetes</taxon>
        <taxon>Agaricomycetidae</taxon>
        <taxon>Boletales</taxon>
        <taxon>Boletineae</taxon>
        <taxon>Boletaceae</taxon>
        <taxon>Boletoideae</taxon>
        <taxon>Boletus</taxon>
    </lineage>
</organism>
<comment type="caution">
    <text evidence="3">The sequence shown here is derived from an EMBL/GenBank/DDBJ whole genome shotgun (WGS) entry which is preliminary data.</text>
</comment>
<feature type="region of interest" description="Disordered" evidence="1">
    <location>
        <begin position="269"/>
        <end position="319"/>
    </location>
</feature>
<keyword evidence="2" id="KW-1133">Transmembrane helix</keyword>
<feature type="compositionally biased region" description="Polar residues" evidence="1">
    <location>
        <begin position="394"/>
        <end position="404"/>
    </location>
</feature>
<proteinExistence type="predicted"/>
<evidence type="ECO:0000313" key="4">
    <source>
        <dbReference type="Proteomes" id="UP001194468"/>
    </source>
</evidence>
<accession>A0AAD4BX49</accession>
<sequence length="521" mass="57186">MCGCVWEWSVRNDYLLDIVVLMSTVDSLIPLPVIPERRRRQSPDVIDIDAPDADDVVYVGSARPTQRRRVGDDGRAVPVTREVINLSDSEDDNEIEFIGRNPARPQPPLVRRHRIFSPPPPPQIGGIPPVPPIPQRFLPLRPRPPPGVIIPNEDPLPFEADLRPPPAEQPGPVAAAPSHHVPSMGFGGALLAGVRRIIGPRNTPQRLERRNSWGVSGSFIMRWDPFDFVGDQENELLDGFDEIGFLGEQVHPFAAGRVRSQIEVAFKQRDRTEPDYKPEYTHPERPLPGFTHDFSLSPSPSSSPVTEEDDTSPSRLASTSGTQLCEVTLVCASCQDPLVVGAADVGEDRAKRKLWGLRCGHLIDGKCIQKLMEPVPPTAEEPGSSSERMAAEQEQCSPSPSQDTAVVDPHVSSMRSRLRPRRGMPGFPPHAVPAGLSLSGGRRGTPAVTQRNNRKGKGKMKAPAVDAEHEWNCPVSGCGRVHLSLLVDGRWTMDERRGAIAVFAVVLALLFLSIIYITHVL</sequence>
<dbReference type="Proteomes" id="UP001194468">
    <property type="component" value="Unassembled WGS sequence"/>
</dbReference>
<protein>
    <submittedName>
        <fullName evidence="3">Uncharacterized protein</fullName>
    </submittedName>
</protein>
<keyword evidence="2" id="KW-0812">Transmembrane</keyword>
<evidence type="ECO:0000256" key="1">
    <source>
        <dbReference type="SAM" id="MobiDB-lite"/>
    </source>
</evidence>
<name>A0AAD4BX49_BOLED</name>
<reference evidence="3" key="1">
    <citation type="submission" date="2019-10" db="EMBL/GenBank/DDBJ databases">
        <authorList>
            <consortium name="DOE Joint Genome Institute"/>
            <person name="Kuo A."/>
            <person name="Miyauchi S."/>
            <person name="Kiss E."/>
            <person name="Drula E."/>
            <person name="Kohler A."/>
            <person name="Sanchez-Garcia M."/>
            <person name="Andreopoulos B."/>
            <person name="Barry K.W."/>
            <person name="Bonito G."/>
            <person name="Buee M."/>
            <person name="Carver A."/>
            <person name="Chen C."/>
            <person name="Cichocki N."/>
            <person name="Clum A."/>
            <person name="Culley D."/>
            <person name="Crous P.W."/>
            <person name="Fauchery L."/>
            <person name="Girlanda M."/>
            <person name="Hayes R."/>
            <person name="Keri Z."/>
            <person name="LaButti K."/>
            <person name="Lipzen A."/>
            <person name="Lombard V."/>
            <person name="Magnuson J."/>
            <person name="Maillard F."/>
            <person name="Morin E."/>
            <person name="Murat C."/>
            <person name="Nolan M."/>
            <person name="Ohm R."/>
            <person name="Pangilinan J."/>
            <person name="Pereira M."/>
            <person name="Perotto S."/>
            <person name="Peter M."/>
            <person name="Riley R."/>
            <person name="Sitrit Y."/>
            <person name="Stielow B."/>
            <person name="Szollosi G."/>
            <person name="Zifcakova L."/>
            <person name="Stursova M."/>
            <person name="Spatafora J.W."/>
            <person name="Tedersoo L."/>
            <person name="Vaario L.-M."/>
            <person name="Yamada A."/>
            <person name="Yan M."/>
            <person name="Wang P."/>
            <person name="Xu J."/>
            <person name="Bruns T."/>
            <person name="Baldrian P."/>
            <person name="Vilgalys R."/>
            <person name="Henrissat B."/>
            <person name="Grigoriev I.V."/>
            <person name="Hibbett D."/>
            <person name="Nagy L.G."/>
            <person name="Martin F.M."/>
        </authorList>
    </citation>
    <scope>NUCLEOTIDE SEQUENCE</scope>
    <source>
        <strain evidence="3">BED1</strain>
    </source>
</reference>
<dbReference type="AlphaFoldDB" id="A0AAD4BX49"/>
<keyword evidence="2" id="KW-0472">Membrane</keyword>
<keyword evidence="4" id="KW-1185">Reference proteome</keyword>
<gene>
    <name evidence="3" type="ORF">L210DRAFT_496723</name>
</gene>